<dbReference type="InterPro" id="IPR003370">
    <property type="entry name" value="Chromate_transpt"/>
</dbReference>
<comment type="caution">
    <text evidence="8">The sequence shown here is derived from an EMBL/GenBank/DDBJ whole genome shotgun (WGS) entry which is preliminary data.</text>
</comment>
<evidence type="ECO:0000256" key="3">
    <source>
        <dbReference type="ARBA" id="ARBA00022475"/>
    </source>
</evidence>
<name>A0A2G9YAC2_9BACT</name>
<protein>
    <submittedName>
        <fullName evidence="8">Chromate transporter</fullName>
    </submittedName>
</protein>
<evidence type="ECO:0000256" key="5">
    <source>
        <dbReference type="ARBA" id="ARBA00022989"/>
    </source>
</evidence>
<evidence type="ECO:0000256" key="7">
    <source>
        <dbReference type="SAM" id="Phobius"/>
    </source>
</evidence>
<dbReference type="PANTHER" id="PTHR43663">
    <property type="entry name" value="CHROMATE TRANSPORT PROTEIN-RELATED"/>
    <property type="match status" value="1"/>
</dbReference>
<feature type="transmembrane region" description="Helical" evidence="7">
    <location>
        <begin position="144"/>
        <end position="173"/>
    </location>
</feature>
<sequence length="174" mass="19089">MVYWLIFITFFKIGLFSFGGGYATLPLIERDLVLNRAWLTAEEFSRLVSISQTTPGPIGINSATFAGYTTAGFWGSLTATLSLCLPSLLIIFALYQLLKRVTQKKTEFTHAVFRYMRPVVVALVATAVYSVGKGGFTNLGSWLIALISFGLVIFSEGNIIPIILTFGLVGILLY</sequence>
<dbReference type="EMBL" id="PCRF01000185">
    <property type="protein sequence ID" value="PIP16188.1"/>
    <property type="molecule type" value="Genomic_DNA"/>
</dbReference>
<feature type="transmembrane region" description="Helical" evidence="7">
    <location>
        <begin position="115"/>
        <end position="132"/>
    </location>
</feature>
<keyword evidence="4 7" id="KW-0812">Transmembrane</keyword>
<accession>A0A2G9YAC2</accession>
<evidence type="ECO:0000256" key="6">
    <source>
        <dbReference type="ARBA" id="ARBA00023136"/>
    </source>
</evidence>
<evidence type="ECO:0000256" key="1">
    <source>
        <dbReference type="ARBA" id="ARBA00004651"/>
    </source>
</evidence>
<dbReference type="Pfam" id="PF02417">
    <property type="entry name" value="Chromate_transp"/>
    <property type="match status" value="1"/>
</dbReference>
<keyword evidence="3" id="KW-1003">Cell membrane</keyword>
<dbReference type="InterPro" id="IPR052518">
    <property type="entry name" value="CHR_Transporter"/>
</dbReference>
<keyword evidence="5 7" id="KW-1133">Transmembrane helix</keyword>
<feature type="transmembrane region" description="Helical" evidence="7">
    <location>
        <begin position="7"/>
        <end position="28"/>
    </location>
</feature>
<gene>
    <name evidence="8" type="ORF">COX46_03800</name>
</gene>
<reference evidence="8 9" key="1">
    <citation type="submission" date="2017-09" db="EMBL/GenBank/DDBJ databases">
        <title>Depth-based differentiation of microbial function through sediment-hosted aquifers and enrichment of novel symbionts in the deep terrestrial subsurface.</title>
        <authorList>
            <person name="Probst A.J."/>
            <person name="Ladd B."/>
            <person name="Jarett J.K."/>
            <person name="Geller-Mcgrath D.E."/>
            <person name="Sieber C.M."/>
            <person name="Emerson J.B."/>
            <person name="Anantharaman K."/>
            <person name="Thomas B.C."/>
            <person name="Malmstrom R."/>
            <person name="Stieglmeier M."/>
            <person name="Klingl A."/>
            <person name="Woyke T."/>
            <person name="Ryan C.M."/>
            <person name="Banfield J.F."/>
        </authorList>
    </citation>
    <scope>NUCLEOTIDE SEQUENCE [LARGE SCALE GENOMIC DNA]</scope>
    <source>
        <strain evidence="8">CG23_combo_of_CG06-09_8_20_14_all_48_7</strain>
    </source>
</reference>
<keyword evidence="6 7" id="KW-0472">Membrane</keyword>
<dbReference type="PANTHER" id="PTHR43663:SF1">
    <property type="entry name" value="CHROMATE TRANSPORTER"/>
    <property type="match status" value="1"/>
</dbReference>
<evidence type="ECO:0000256" key="4">
    <source>
        <dbReference type="ARBA" id="ARBA00022692"/>
    </source>
</evidence>
<organism evidence="8 9">
    <name type="scientific">bacterium (Candidatus Ratteibacteria) CG23_combo_of_CG06-09_8_20_14_all_48_7</name>
    <dbReference type="NCBI Taxonomy" id="2014292"/>
    <lineage>
        <taxon>Bacteria</taxon>
        <taxon>Candidatus Ratteibacteria</taxon>
    </lineage>
</organism>
<feature type="transmembrane region" description="Helical" evidence="7">
    <location>
        <begin position="73"/>
        <end position="95"/>
    </location>
</feature>
<dbReference type="Proteomes" id="UP000230392">
    <property type="component" value="Unassembled WGS sequence"/>
</dbReference>
<evidence type="ECO:0000313" key="9">
    <source>
        <dbReference type="Proteomes" id="UP000230392"/>
    </source>
</evidence>
<dbReference type="GO" id="GO:0005886">
    <property type="term" value="C:plasma membrane"/>
    <property type="evidence" value="ECO:0007669"/>
    <property type="project" value="UniProtKB-SubCell"/>
</dbReference>
<evidence type="ECO:0000313" key="8">
    <source>
        <dbReference type="EMBL" id="PIP16188.1"/>
    </source>
</evidence>
<dbReference type="AlphaFoldDB" id="A0A2G9YAC2"/>
<dbReference type="GO" id="GO:0015109">
    <property type="term" value="F:chromate transmembrane transporter activity"/>
    <property type="evidence" value="ECO:0007669"/>
    <property type="project" value="InterPro"/>
</dbReference>
<proteinExistence type="inferred from homology"/>
<comment type="subcellular location">
    <subcellularLocation>
        <location evidence="1">Cell membrane</location>
        <topology evidence="1">Multi-pass membrane protein</topology>
    </subcellularLocation>
</comment>
<evidence type="ECO:0000256" key="2">
    <source>
        <dbReference type="ARBA" id="ARBA00005262"/>
    </source>
</evidence>
<comment type="similarity">
    <text evidence="2">Belongs to the chromate ion transporter (CHR) (TC 2.A.51) family.</text>
</comment>